<keyword evidence="1" id="KW-0614">Plasmid</keyword>
<dbReference type="AlphaFoldDB" id="A0AAE5WR65"/>
<evidence type="ECO:0000313" key="1">
    <source>
        <dbReference type="EMBL" id="QAS80990.1"/>
    </source>
</evidence>
<dbReference type="Gene3D" id="3.30.565.10">
    <property type="entry name" value="Histidine kinase-like ATPase, C-terminal domain"/>
    <property type="match status" value="1"/>
</dbReference>
<organism evidence="1 2">
    <name type="scientific">Rhizobium acidisoli</name>
    <dbReference type="NCBI Taxonomy" id="1538158"/>
    <lineage>
        <taxon>Bacteria</taxon>
        <taxon>Pseudomonadati</taxon>
        <taxon>Pseudomonadota</taxon>
        <taxon>Alphaproteobacteria</taxon>
        <taxon>Hyphomicrobiales</taxon>
        <taxon>Rhizobiaceae</taxon>
        <taxon>Rhizobium/Agrobacterium group</taxon>
        <taxon>Rhizobium</taxon>
    </lineage>
</organism>
<dbReference type="SUPFAM" id="SSF55874">
    <property type="entry name" value="ATPase domain of HSP90 chaperone/DNA topoisomerase II/histidine kinase"/>
    <property type="match status" value="1"/>
</dbReference>
<reference evidence="1 2" key="1">
    <citation type="submission" date="2019-01" db="EMBL/GenBank/DDBJ databases">
        <title>Genomic insights into the origins and evolution of symbiotic genes in the Phaseolus vulgaris microsymbionts.</title>
        <authorList>
            <person name="Tong W."/>
        </authorList>
    </citation>
    <scope>NUCLEOTIDE SEQUENCE [LARGE SCALE GENOMIC DNA]</scope>
    <source>
        <strain evidence="1 2">FH23</strain>
        <plasmid evidence="2">prapfh23a</plasmid>
    </source>
</reference>
<protein>
    <submittedName>
        <fullName evidence="1">Heat-shock protein</fullName>
    </submittedName>
</protein>
<evidence type="ECO:0000313" key="2">
    <source>
        <dbReference type="Proteomes" id="UP000220927"/>
    </source>
</evidence>
<dbReference type="KEGG" id="rad:CO657_23580"/>
<keyword evidence="2" id="KW-1185">Reference proteome</keyword>
<geneLocation type="plasmid" evidence="2">
    <name>prapfh23a</name>
</geneLocation>
<dbReference type="InterPro" id="IPR011856">
    <property type="entry name" value="tRNA_endonuc-like_dom_sf"/>
</dbReference>
<dbReference type="GO" id="GO:0003676">
    <property type="term" value="F:nucleic acid binding"/>
    <property type="evidence" value="ECO:0007669"/>
    <property type="project" value="InterPro"/>
</dbReference>
<dbReference type="EMBL" id="CP034999">
    <property type="protein sequence ID" value="QAS80990.1"/>
    <property type="molecule type" value="Genomic_DNA"/>
</dbReference>
<proteinExistence type="predicted"/>
<dbReference type="Gene3D" id="3.40.1350.10">
    <property type="match status" value="1"/>
</dbReference>
<dbReference type="Pfam" id="PF13589">
    <property type="entry name" value="HATPase_c_3"/>
    <property type="match status" value="1"/>
</dbReference>
<dbReference type="REBASE" id="297251">
    <property type="entry name" value="RacFH23ORF23575P"/>
</dbReference>
<sequence>MTIPRKLVMRISLNALEHLGINLYSNIPAVLSEVVANAWDADAEEVTVIIDKAAETITIEDDGTGMDRDGVIDRFLTVGFKRRDELGEETASGRRPMGRKGIGKLSIFSIAQVAEVYTTVNGQNTAFSMDREVIRKAIAGKGQQEYEPTELTTWPAGLTKGTRIVLSKISKSLSGMTVEGLKRRVARRFSVIGPKHNFKVKVNGSEIGPEDRAYHNSLQYIWTYGDQSEFVSQCKKLERPAEARLANISVELKKAGLTLTGWLGSVAKPDQLKDEEGDNLNRLAIFMRGKMAQEDILDEFGQKEIYADYLIGELHCEELDLDDHGDIATSSRQSLKEDDPRFEALRKVVLSELRYIASKWSDWRRSDGAKAAAGVPAVATWLNGLQGDTKKKAERWIGRLNTIRANDEGDRRELLKASILAFESYRRREDLDRLDTISDSNLAEILPIFESIDDLEVSYYGQIVRGRVKVIETLQKKVNDNEKEKLLQAYVFEHLWLLDPSWERAKGSEHVETLVQTYLASNTASLTAKEKKGRIDIGYRTATGKHIIVEMKRADVATPLDTLVAQVRKYRDGARKVLATTQNKGWPIEIVCLVGKAPPEYYDVDGTGPQGVESALAGVNARIVFYNQLLENAQRSYADYLEAHEKLDNLWGVFNAIDDFSTSSE</sequence>
<dbReference type="InterPro" id="IPR036890">
    <property type="entry name" value="HATPase_C_sf"/>
</dbReference>
<gene>
    <name evidence="1" type="ORF">CO657_23580</name>
</gene>
<name>A0AAE5WR65_9HYPH</name>
<dbReference type="RefSeq" id="WP_054186117.1">
    <property type="nucleotide sequence ID" value="NZ_CP034999.1"/>
</dbReference>
<accession>A0AAE5WR65</accession>
<dbReference type="Proteomes" id="UP000220927">
    <property type="component" value="Plasmid pRapFH23a"/>
</dbReference>